<organism evidence="14 15">
    <name type="scientific">Nothobranchius furzeri</name>
    <name type="common">Turquoise killifish</name>
    <dbReference type="NCBI Taxonomy" id="105023"/>
    <lineage>
        <taxon>Eukaryota</taxon>
        <taxon>Metazoa</taxon>
        <taxon>Chordata</taxon>
        <taxon>Craniata</taxon>
        <taxon>Vertebrata</taxon>
        <taxon>Euteleostomi</taxon>
        <taxon>Actinopterygii</taxon>
        <taxon>Neopterygii</taxon>
        <taxon>Teleostei</taxon>
        <taxon>Neoteleostei</taxon>
        <taxon>Acanthomorphata</taxon>
        <taxon>Ovalentaria</taxon>
        <taxon>Atherinomorphae</taxon>
        <taxon>Cyprinodontiformes</taxon>
        <taxon>Nothobranchiidae</taxon>
        <taxon>Nothobranchius</taxon>
    </lineage>
</organism>
<keyword evidence="8 12" id="KW-1133">Transmembrane helix</keyword>
<dbReference type="InterPro" id="IPR004842">
    <property type="entry name" value="SLC12A_fam"/>
</dbReference>
<feature type="transmembrane region" description="Helical" evidence="12">
    <location>
        <begin position="174"/>
        <end position="196"/>
    </location>
</feature>
<dbReference type="GeneTree" id="ENSGT00940000159400"/>
<feature type="transmembrane region" description="Helical" evidence="12">
    <location>
        <begin position="124"/>
        <end position="145"/>
    </location>
</feature>
<evidence type="ECO:0000256" key="3">
    <source>
        <dbReference type="ARBA" id="ARBA00010593"/>
    </source>
</evidence>
<dbReference type="Ensembl" id="ENSNFUT00015025286.1">
    <property type="protein sequence ID" value="ENSNFUP00015024185.1"/>
    <property type="gene ID" value="ENSNFUG00015011514.1"/>
</dbReference>
<evidence type="ECO:0000313" key="15">
    <source>
        <dbReference type="Proteomes" id="UP000694548"/>
    </source>
</evidence>
<dbReference type="Proteomes" id="UP000694548">
    <property type="component" value="Chromosome sgr11"/>
</dbReference>
<evidence type="ECO:0000256" key="10">
    <source>
        <dbReference type="ARBA" id="ARBA00023180"/>
    </source>
</evidence>
<evidence type="ECO:0000256" key="7">
    <source>
        <dbReference type="ARBA" id="ARBA00022692"/>
    </source>
</evidence>
<proteinExistence type="inferred from homology"/>
<dbReference type="GO" id="GO:0015379">
    <property type="term" value="F:potassium:chloride symporter activity"/>
    <property type="evidence" value="ECO:0007669"/>
    <property type="project" value="TreeGrafter"/>
</dbReference>
<reference evidence="14" key="1">
    <citation type="submission" date="2014-08" db="EMBL/GenBank/DDBJ databases">
        <authorList>
            <person name="Senf B."/>
            <person name="Petzold A."/>
            <person name="Downie B.R."/>
            <person name="Koch P."/>
            <person name="Platzer M."/>
        </authorList>
    </citation>
    <scope>NUCLEOTIDE SEQUENCE [LARGE SCALE GENOMIC DNA]</scope>
    <source>
        <strain evidence="14">GRZ</strain>
    </source>
</reference>
<keyword evidence="11" id="KW-0458">Lysosome</keyword>
<reference evidence="14" key="2">
    <citation type="submission" date="2025-08" db="UniProtKB">
        <authorList>
            <consortium name="Ensembl"/>
        </authorList>
    </citation>
    <scope>IDENTIFICATION</scope>
</reference>
<evidence type="ECO:0000256" key="5">
    <source>
        <dbReference type="ARBA" id="ARBA00022448"/>
    </source>
</evidence>
<accession>A0A8C6LUD8</accession>
<dbReference type="GO" id="GO:0055064">
    <property type="term" value="P:chloride ion homeostasis"/>
    <property type="evidence" value="ECO:0007669"/>
    <property type="project" value="TreeGrafter"/>
</dbReference>
<gene>
    <name evidence="14" type="primary">SLC12A9</name>
    <name evidence="14" type="synonym">slc12a9</name>
</gene>
<dbReference type="GO" id="GO:0055075">
    <property type="term" value="P:potassium ion homeostasis"/>
    <property type="evidence" value="ECO:0007669"/>
    <property type="project" value="TreeGrafter"/>
</dbReference>
<keyword evidence="7 12" id="KW-0812">Transmembrane</keyword>
<sequence>MPNERTPLIMSGVCGLTLETVTCGSQSDSTQDSSSGKPTQSPRRLNTFFGVMVPTVLSMFSIVLFLRTGFVVGHAGLLQGLLMLIVAYTIISLTILSICAISTNGAIQGGGAYYMVSRSLGPEFGGSIGLMFFLAKVFACGEYVLGLVEAILDIFGADPESPISEGVKVLPQGYWYTVLYSSVILLLCLLVCLVGAHIYSRTAFAILLVVTVSLLSIFISSVAVKPLDFIITHQGPNNQTLRYNTSYTGFSATTMRKNLGADYSVDYSTNSLMSFATVFAVLFTSCTGIMAGANMSGELKTPSVSIPKGTIAAVFYTFTVYLLLFLVVSATCDRTLLIQDYGLFQRINLWPPFVTIGIYCASLSAAMCAMIGASRILHALAVDHLFGLPLAPAAITSKSGNPWMAVLYTWGLAQVFFVQKLLLKAVTLWLLSPVWK</sequence>
<dbReference type="PANTHER" id="PTHR11827:SF98">
    <property type="entry name" value="SOLUTE CARRIER FAMILY 12 MEMBER 9"/>
    <property type="match status" value="1"/>
</dbReference>
<evidence type="ECO:0000256" key="1">
    <source>
        <dbReference type="ARBA" id="ARBA00004651"/>
    </source>
</evidence>
<keyword evidence="9 12" id="KW-0472">Membrane</keyword>
<dbReference type="GO" id="GO:0005765">
    <property type="term" value="C:lysosomal membrane"/>
    <property type="evidence" value="ECO:0007669"/>
    <property type="project" value="UniProtKB-SubCell"/>
</dbReference>
<comment type="similarity">
    <text evidence="3">Belongs to the SLC12A transporter family.</text>
</comment>
<evidence type="ECO:0000256" key="8">
    <source>
        <dbReference type="ARBA" id="ARBA00022989"/>
    </source>
</evidence>
<dbReference type="InterPro" id="IPR004841">
    <property type="entry name" value="AA-permease/SLC12A_dom"/>
</dbReference>
<feature type="transmembrane region" description="Helical" evidence="12">
    <location>
        <begin position="78"/>
        <end position="103"/>
    </location>
</feature>
<evidence type="ECO:0000256" key="6">
    <source>
        <dbReference type="ARBA" id="ARBA00022475"/>
    </source>
</evidence>
<dbReference type="GO" id="GO:0006884">
    <property type="term" value="P:cell volume homeostasis"/>
    <property type="evidence" value="ECO:0007669"/>
    <property type="project" value="TreeGrafter"/>
</dbReference>
<dbReference type="PIRSF" id="PIRSF006060">
    <property type="entry name" value="AA_transporter"/>
    <property type="match status" value="1"/>
</dbReference>
<dbReference type="AlphaFoldDB" id="A0A8C6LUD8"/>
<evidence type="ECO:0000259" key="13">
    <source>
        <dbReference type="Pfam" id="PF00324"/>
    </source>
</evidence>
<evidence type="ECO:0000256" key="12">
    <source>
        <dbReference type="SAM" id="Phobius"/>
    </source>
</evidence>
<dbReference type="Pfam" id="PF00324">
    <property type="entry name" value="AA_permease"/>
    <property type="match status" value="1"/>
</dbReference>
<name>A0A8C6LUD8_NOTFU</name>
<keyword evidence="6" id="KW-1003">Cell membrane</keyword>
<evidence type="ECO:0000256" key="9">
    <source>
        <dbReference type="ARBA" id="ARBA00023136"/>
    </source>
</evidence>
<dbReference type="FunFam" id="1.20.1740.10:FF:000013">
    <property type="entry name" value="Solute carrier family 12 member"/>
    <property type="match status" value="1"/>
</dbReference>
<protein>
    <recommendedName>
        <fullName evidence="4">Solute carrier family 12 member 9</fullName>
    </recommendedName>
</protein>
<feature type="transmembrane region" description="Helical" evidence="12">
    <location>
        <begin position="407"/>
        <end position="431"/>
    </location>
</feature>
<evidence type="ECO:0000256" key="2">
    <source>
        <dbReference type="ARBA" id="ARBA00004656"/>
    </source>
</evidence>
<evidence type="ECO:0000256" key="11">
    <source>
        <dbReference type="ARBA" id="ARBA00023228"/>
    </source>
</evidence>
<feature type="transmembrane region" description="Helical" evidence="12">
    <location>
        <begin position="376"/>
        <end position="395"/>
    </location>
</feature>
<dbReference type="PANTHER" id="PTHR11827">
    <property type="entry name" value="SOLUTE CARRIER FAMILY 12, CATION COTRANSPORTERS"/>
    <property type="match status" value="1"/>
</dbReference>
<dbReference type="GO" id="GO:0005886">
    <property type="term" value="C:plasma membrane"/>
    <property type="evidence" value="ECO:0007669"/>
    <property type="project" value="UniProtKB-SubCell"/>
</dbReference>
<keyword evidence="5" id="KW-0813">Transport</keyword>
<reference evidence="14" key="3">
    <citation type="submission" date="2025-09" db="UniProtKB">
        <authorList>
            <consortium name="Ensembl"/>
        </authorList>
    </citation>
    <scope>IDENTIFICATION</scope>
</reference>
<feature type="domain" description="Amino acid permease/ SLC12A" evidence="13">
    <location>
        <begin position="50"/>
        <end position="431"/>
    </location>
</feature>
<evidence type="ECO:0000313" key="14">
    <source>
        <dbReference type="Ensembl" id="ENSNFUP00015024185.1"/>
    </source>
</evidence>
<feature type="transmembrane region" description="Helical" evidence="12">
    <location>
        <begin position="311"/>
        <end position="330"/>
    </location>
</feature>
<comment type="subcellular location">
    <subcellularLocation>
        <location evidence="1">Cell membrane</location>
        <topology evidence="1">Multi-pass membrane protein</topology>
    </subcellularLocation>
    <subcellularLocation>
        <location evidence="2">Lysosome membrane</location>
    </subcellularLocation>
</comment>
<evidence type="ECO:0000256" key="4">
    <source>
        <dbReference type="ARBA" id="ARBA00019359"/>
    </source>
</evidence>
<feature type="transmembrane region" description="Helical" evidence="12">
    <location>
        <begin position="45"/>
        <end position="66"/>
    </location>
</feature>
<keyword evidence="15" id="KW-1185">Reference proteome</keyword>
<keyword evidence="10" id="KW-0325">Glycoprotein</keyword>
<feature type="transmembrane region" description="Helical" evidence="12">
    <location>
        <begin position="350"/>
        <end position="369"/>
    </location>
</feature>
<dbReference type="Gene3D" id="1.20.1740.10">
    <property type="entry name" value="Amino acid/polyamine transporter I"/>
    <property type="match status" value="1"/>
</dbReference>
<feature type="transmembrane region" description="Helical" evidence="12">
    <location>
        <begin position="272"/>
        <end position="291"/>
    </location>
</feature>
<feature type="transmembrane region" description="Helical" evidence="12">
    <location>
        <begin position="203"/>
        <end position="224"/>
    </location>
</feature>